<keyword evidence="4" id="KW-1185">Reference proteome</keyword>
<evidence type="ECO:0000313" key="4">
    <source>
        <dbReference type="Proteomes" id="UP001148786"/>
    </source>
</evidence>
<evidence type="ECO:0000259" key="2">
    <source>
        <dbReference type="PROSITE" id="PS50003"/>
    </source>
</evidence>
<organism evidence="3 4">
    <name type="scientific">Agrocybe chaxingu</name>
    <dbReference type="NCBI Taxonomy" id="84603"/>
    <lineage>
        <taxon>Eukaryota</taxon>
        <taxon>Fungi</taxon>
        <taxon>Dikarya</taxon>
        <taxon>Basidiomycota</taxon>
        <taxon>Agaricomycotina</taxon>
        <taxon>Agaricomycetes</taxon>
        <taxon>Agaricomycetidae</taxon>
        <taxon>Agaricales</taxon>
        <taxon>Agaricineae</taxon>
        <taxon>Strophariaceae</taxon>
        <taxon>Agrocybe</taxon>
    </lineage>
</organism>
<dbReference type="Gene3D" id="2.30.29.30">
    <property type="entry name" value="Pleckstrin-homology domain (PH domain)/Phosphotyrosine-binding domain (PTB)"/>
    <property type="match status" value="1"/>
</dbReference>
<dbReference type="EMBL" id="JANKHO010001441">
    <property type="protein sequence ID" value="KAJ3501402.1"/>
    <property type="molecule type" value="Genomic_DNA"/>
</dbReference>
<feature type="domain" description="PH" evidence="2">
    <location>
        <begin position="1"/>
        <end position="68"/>
    </location>
</feature>
<accession>A0A9W8MT70</accession>
<protein>
    <recommendedName>
        <fullName evidence="2">PH domain-containing protein</fullName>
    </recommendedName>
</protein>
<name>A0A9W8MT70_9AGAR</name>
<reference evidence="3" key="1">
    <citation type="submission" date="2022-07" db="EMBL/GenBank/DDBJ databases">
        <title>Genome Sequence of Agrocybe chaxingu.</title>
        <authorList>
            <person name="Buettner E."/>
        </authorList>
    </citation>
    <scope>NUCLEOTIDE SEQUENCE</scope>
    <source>
        <strain evidence="3">MP-N11</strain>
    </source>
</reference>
<dbReference type="OrthoDB" id="3065578at2759"/>
<dbReference type="Proteomes" id="UP001148786">
    <property type="component" value="Unassembled WGS sequence"/>
</dbReference>
<dbReference type="InterPro" id="IPR001849">
    <property type="entry name" value="PH_domain"/>
</dbReference>
<evidence type="ECO:0000313" key="3">
    <source>
        <dbReference type="EMBL" id="KAJ3501402.1"/>
    </source>
</evidence>
<dbReference type="AlphaFoldDB" id="A0A9W8MT70"/>
<comment type="caution">
    <text evidence="3">The sequence shown here is derived from an EMBL/GenBank/DDBJ whole genome shotgun (WGS) entry which is preliminary data.</text>
</comment>
<feature type="region of interest" description="Disordered" evidence="1">
    <location>
        <begin position="103"/>
        <end position="135"/>
    </location>
</feature>
<dbReference type="SUPFAM" id="SSF50729">
    <property type="entry name" value="PH domain-like"/>
    <property type="match status" value="1"/>
</dbReference>
<dbReference type="PROSITE" id="PS50003">
    <property type="entry name" value="PH_DOMAIN"/>
    <property type="match status" value="1"/>
</dbReference>
<evidence type="ECO:0000256" key="1">
    <source>
        <dbReference type="SAM" id="MobiDB-lite"/>
    </source>
</evidence>
<sequence length="159" mass="17713">MSKRHASVDDKWVYKGRVELVDVEVVVGSALEDERKFDVLSPEGSFVVYAASEEERDDWTSEIRSTKAQLLVSLNVTNPNSTLTSSASTNHVRRALQALPYPPSDERLATVREGENEEAVGKKEEGRALGASDLDPGWEDVELHAVWEDVWLEETEASL</sequence>
<feature type="compositionally biased region" description="Basic and acidic residues" evidence="1">
    <location>
        <begin position="104"/>
        <end position="127"/>
    </location>
</feature>
<gene>
    <name evidence="3" type="ORF">NLJ89_g9353</name>
</gene>
<dbReference type="InterPro" id="IPR011993">
    <property type="entry name" value="PH-like_dom_sf"/>
</dbReference>
<proteinExistence type="predicted"/>